<name>A0ABC8V321_9AQUA</name>
<reference evidence="5 6" key="1">
    <citation type="submission" date="2024-02" db="EMBL/GenBank/DDBJ databases">
        <authorList>
            <person name="Vignale AGUSTIN F."/>
            <person name="Sosa J E."/>
            <person name="Modenutti C."/>
        </authorList>
    </citation>
    <scope>NUCLEOTIDE SEQUENCE [LARGE SCALE GENOMIC DNA]</scope>
</reference>
<feature type="compositionally biased region" description="Polar residues" evidence="4">
    <location>
        <begin position="228"/>
        <end position="239"/>
    </location>
</feature>
<feature type="region of interest" description="Disordered" evidence="4">
    <location>
        <begin position="218"/>
        <end position="258"/>
    </location>
</feature>
<feature type="region of interest" description="VHIID" evidence="3">
    <location>
        <begin position="341"/>
        <end position="406"/>
    </location>
</feature>
<comment type="caution">
    <text evidence="3">Lacks conserved residue(s) required for the propagation of feature annotation.</text>
</comment>
<dbReference type="Pfam" id="PF03514">
    <property type="entry name" value="GRAS"/>
    <property type="match status" value="1"/>
</dbReference>
<keyword evidence="1" id="KW-0805">Transcription regulation</keyword>
<dbReference type="PROSITE" id="PS50985">
    <property type="entry name" value="GRAS"/>
    <property type="match status" value="1"/>
</dbReference>
<sequence>MNHNFTNDPIFPNDSNHEDVFPEVEASGDCDYFDGVLKYINQMLMEEDNLENKPCMFQDCSALQATEKSFHDLLGQKYPPPPSYQQYSSIPDQNAYNPNGNFTSSHCSTSCTVVNTFVEPNWISDQCAVEPAIDTQFASQIQPMGEEERVDHSFPINEFVNYGFEEQLQNMSSCKKNQYREVNDYAEEEPTKKQLAGYAEEIEQPEMFDKLLLCPASNPGLQDDHSTKNGARNNMEQNIGQSPGSKRGRSRKARGSDRRELVDLRGLLTQCSQAVASFDSRIANKLLKRIREHSSPYGDGTERVAHYISNALEARLAGTGTALYAALSTRRTSATEMLKAYRAYATACPFYRMSNTFANKSIGNVSSGVTRLHIVDFGILYGFQWPCIIQGLSNRPGGPPKLRITGIDFPQSGFRPAERVEETGHRLANYCKRFNIPFEYNAIAKKWETIQPDDIKIGRDEMLIVNCLYRLRNVPDETVMYNSPRDAVLNLIRRLNPAMFMHGVANGKYSGPFFGPRFREALFHFSALFDMFEANLPREDEDRLRFEREVFGREAMNVVACEVTERVERPETYKQWQVRNQRAGFRQLPLKQDIMEEVRTKKLRYHKDFVVGEDGNWMLQGWKGRIIYALSCWKPDQD</sequence>
<evidence type="ECO:0000313" key="5">
    <source>
        <dbReference type="EMBL" id="CAK9187279.1"/>
    </source>
</evidence>
<evidence type="ECO:0000256" key="1">
    <source>
        <dbReference type="ARBA" id="ARBA00023015"/>
    </source>
</evidence>
<evidence type="ECO:0000256" key="3">
    <source>
        <dbReference type="PROSITE-ProRule" id="PRU01191"/>
    </source>
</evidence>
<feature type="short sequence motif" description="VHIID" evidence="3">
    <location>
        <begin position="372"/>
        <end position="376"/>
    </location>
</feature>
<feature type="region of interest" description="SAW" evidence="3">
    <location>
        <begin position="560"/>
        <end position="634"/>
    </location>
</feature>
<organism evidence="5 6">
    <name type="scientific">Ilex paraguariensis</name>
    <name type="common">yerba mate</name>
    <dbReference type="NCBI Taxonomy" id="185542"/>
    <lineage>
        <taxon>Eukaryota</taxon>
        <taxon>Viridiplantae</taxon>
        <taxon>Streptophyta</taxon>
        <taxon>Embryophyta</taxon>
        <taxon>Tracheophyta</taxon>
        <taxon>Spermatophyta</taxon>
        <taxon>Magnoliopsida</taxon>
        <taxon>eudicotyledons</taxon>
        <taxon>Gunneridae</taxon>
        <taxon>Pentapetalae</taxon>
        <taxon>asterids</taxon>
        <taxon>campanulids</taxon>
        <taxon>Aquifoliales</taxon>
        <taxon>Aquifoliaceae</taxon>
        <taxon>Ilex</taxon>
    </lineage>
</organism>
<evidence type="ECO:0000256" key="4">
    <source>
        <dbReference type="SAM" id="MobiDB-lite"/>
    </source>
</evidence>
<feature type="region of interest" description="Leucine repeat II (LRII)" evidence="3">
    <location>
        <begin position="422"/>
        <end position="454"/>
    </location>
</feature>
<dbReference type="Proteomes" id="UP001642360">
    <property type="component" value="Unassembled WGS sequence"/>
</dbReference>
<evidence type="ECO:0000313" key="6">
    <source>
        <dbReference type="Proteomes" id="UP001642360"/>
    </source>
</evidence>
<keyword evidence="6" id="KW-1185">Reference proteome</keyword>
<accession>A0ABC8V321</accession>
<dbReference type="InterPro" id="IPR005202">
    <property type="entry name" value="TF_GRAS"/>
</dbReference>
<gene>
    <name evidence="5" type="ORF">ILEXP_LOCUS57787</name>
</gene>
<dbReference type="EMBL" id="CAUOFW020009880">
    <property type="protein sequence ID" value="CAK9187279.1"/>
    <property type="molecule type" value="Genomic_DNA"/>
</dbReference>
<evidence type="ECO:0000256" key="2">
    <source>
        <dbReference type="ARBA" id="ARBA00023163"/>
    </source>
</evidence>
<dbReference type="PANTHER" id="PTHR31636">
    <property type="entry name" value="OSJNBA0084A10.13 PROTEIN-RELATED"/>
    <property type="match status" value="1"/>
</dbReference>
<dbReference type="AlphaFoldDB" id="A0ABC8V321"/>
<comment type="caution">
    <text evidence="5">The sequence shown here is derived from an EMBL/GenBank/DDBJ whole genome shotgun (WGS) entry which is preliminary data.</text>
</comment>
<feature type="region of interest" description="Leucine repeat I (LRI)" evidence="3">
    <location>
        <begin position="262"/>
        <end position="322"/>
    </location>
</feature>
<keyword evidence="2" id="KW-0804">Transcription</keyword>
<protein>
    <submittedName>
        <fullName evidence="5">Uncharacterized protein</fullName>
    </submittedName>
</protein>
<comment type="similarity">
    <text evidence="3">Belongs to the GRAS family.</text>
</comment>
<proteinExistence type="inferred from homology"/>